<feature type="compositionally biased region" description="Low complexity" evidence="1">
    <location>
        <begin position="30"/>
        <end position="41"/>
    </location>
</feature>
<evidence type="ECO:0000313" key="3">
    <source>
        <dbReference type="Proteomes" id="UP000799778"/>
    </source>
</evidence>
<dbReference type="GeneID" id="54284888"/>
<reference evidence="2" key="1">
    <citation type="journal article" date="2020" name="Stud. Mycol.">
        <title>101 Dothideomycetes genomes: a test case for predicting lifestyles and emergence of pathogens.</title>
        <authorList>
            <person name="Haridas S."/>
            <person name="Albert R."/>
            <person name="Binder M."/>
            <person name="Bloem J."/>
            <person name="Labutti K."/>
            <person name="Salamov A."/>
            <person name="Andreopoulos B."/>
            <person name="Baker S."/>
            <person name="Barry K."/>
            <person name="Bills G."/>
            <person name="Bluhm B."/>
            <person name="Cannon C."/>
            <person name="Castanera R."/>
            <person name="Culley D."/>
            <person name="Daum C."/>
            <person name="Ezra D."/>
            <person name="Gonzalez J."/>
            <person name="Henrissat B."/>
            <person name="Kuo A."/>
            <person name="Liang C."/>
            <person name="Lipzen A."/>
            <person name="Lutzoni F."/>
            <person name="Magnuson J."/>
            <person name="Mondo S."/>
            <person name="Nolan M."/>
            <person name="Ohm R."/>
            <person name="Pangilinan J."/>
            <person name="Park H.-J."/>
            <person name="Ramirez L."/>
            <person name="Alfaro M."/>
            <person name="Sun H."/>
            <person name="Tritt A."/>
            <person name="Yoshinaga Y."/>
            <person name="Zwiers L.-H."/>
            <person name="Turgeon B."/>
            <person name="Goodwin S."/>
            <person name="Spatafora J."/>
            <person name="Crous P."/>
            <person name="Grigoriev I."/>
        </authorList>
    </citation>
    <scope>NUCLEOTIDE SEQUENCE</scope>
    <source>
        <strain evidence="2">CBS 175.79</strain>
    </source>
</reference>
<sequence length="173" mass="19030">MASDTLSLIHDYYAKKPTDLSDFIRKEAESSQQKNSSSSDSTLPKNDVDDYLSKKAKGLEITEEDRKQYVRELQIVGSKNHFQKHRPQKKEANMPVHPAEENATGNITDKVAKESSDSTASSHPAHQEDNKATSGGSVSANAHKANLGPVVDQDIGKPASRDELKARSEELNK</sequence>
<name>A0A6A5XX28_9PLEO</name>
<organism evidence="2 3">
    <name type="scientific">Aaosphaeria arxii CBS 175.79</name>
    <dbReference type="NCBI Taxonomy" id="1450172"/>
    <lineage>
        <taxon>Eukaryota</taxon>
        <taxon>Fungi</taxon>
        <taxon>Dikarya</taxon>
        <taxon>Ascomycota</taxon>
        <taxon>Pezizomycotina</taxon>
        <taxon>Dothideomycetes</taxon>
        <taxon>Pleosporomycetidae</taxon>
        <taxon>Pleosporales</taxon>
        <taxon>Pleosporales incertae sedis</taxon>
        <taxon>Aaosphaeria</taxon>
    </lineage>
</organism>
<feature type="region of interest" description="Disordered" evidence="1">
    <location>
        <begin position="25"/>
        <end position="51"/>
    </location>
</feature>
<feature type="compositionally biased region" description="Basic and acidic residues" evidence="1">
    <location>
        <begin position="159"/>
        <end position="173"/>
    </location>
</feature>
<proteinExistence type="predicted"/>
<dbReference type="OrthoDB" id="2532734at2759"/>
<gene>
    <name evidence="2" type="ORF">BU24DRAFT_420504</name>
</gene>
<dbReference type="EMBL" id="ML978068">
    <property type="protein sequence ID" value="KAF2017453.1"/>
    <property type="molecule type" value="Genomic_DNA"/>
</dbReference>
<keyword evidence="3" id="KW-1185">Reference proteome</keyword>
<evidence type="ECO:0000256" key="1">
    <source>
        <dbReference type="SAM" id="MobiDB-lite"/>
    </source>
</evidence>
<evidence type="ECO:0000313" key="2">
    <source>
        <dbReference type="EMBL" id="KAF2017453.1"/>
    </source>
</evidence>
<dbReference type="AlphaFoldDB" id="A0A6A5XX28"/>
<dbReference type="RefSeq" id="XP_033385792.1">
    <property type="nucleotide sequence ID" value="XM_033527491.1"/>
</dbReference>
<accession>A0A6A5XX28</accession>
<protein>
    <submittedName>
        <fullName evidence="2">Uncharacterized protein</fullName>
    </submittedName>
</protein>
<dbReference type="Proteomes" id="UP000799778">
    <property type="component" value="Unassembled WGS sequence"/>
</dbReference>
<feature type="region of interest" description="Disordered" evidence="1">
    <location>
        <begin position="76"/>
        <end position="173"/>
    </location>
</feature>